<evidence type="ECO:0000256" key="2">
    <source>
        <dbReference type="SAM" id="SignalP"/>
    </source>
</evidence>
<sequence>MTIHFSRRSFLAGAAGLAAAASLSSCAAGAPAATNSALPRQFVWSTYGIGTGTYNDLAAVANTLTSEVGIPVRLMTSDTGIGRLAPLINGTADYARAGDEYYYAFEGNDEFASETWGPQRLRQVWTPPGNYGVLVREDSGIETVSDLEGRRYPRLTASTSMNRKLEAILNYGGLTGEDVVQVDISYSEQVEALRTGQLDALYHNTVGSNIEELASQYPVRWLDLGGDDESRYSTWEELAPMVRPGEFTDGAGMEPGESAVNMQYTIPLTTLADRPADEVAQLIDYIDELFDHFKDVTPDAQNFHRDVVLLDPMVVPFHESSVAFFERIGRWTPDLQARQDALLEREELMADAWPSFLENNSDAEDLAQRWVDWKYENLPSLPSVDDVPDPMDEQNRRDSDDGQTDGDDDDAEQNGAG</sequence>
<dbReference type="Gene3D" id="3.40.190.10">
    <property type="entry name" value="Periplasmic binding protein-like II"/>
    <property type="match status" value="2"/>
</dbReference>
<evidence type="ECO:0000313" key="4">
    <source>
        <dbReference type="Proteomes" id="UP000523139"/>
    </source>
</evidence>
<dbReference type="PANTHER" id="PTHR42941">
    <property type="entry name" value="SLL1037 PROTEIN"/>
    <property type="match status" value="1"/>
</dbReference>
<proteinExistence type="predicted"/>
<comment type="caution">
    <text evidence="3">The sequence shown here is derived from an EMBL/GenBank/DDBJ whole genome shotgun (WGS) entry which is preliminary data.</text>
</comment>
<feature type="compositionally biased region" description="Acidic residues" evidence="1">
    <location>
        <begin position="401"/>
        <end position="417"/>
    </location>
</feature>
<dbReference type="InterPro" id="IPR006311">
    <property type="entry name" value="TAT_signal"/>
</dbReference>
<keyword evidence="2" id="KW-0732">Signal</keyword>
<evidence type="ECO:0000256" key="1">
    <source>
        <dbReference type="SAM" id="MobiDB-lite"/>
    </source>
</evidence>
<dbReference type="PROSITE" id="PS51257">
    <property type="entry name" value="PROKAR_LIPOPROTEIN"/>
    <property type="match status" value="1"/>
</dbReference>
<dbReference type="PROSITE" id="PS51318">
    <property type="entry name" value="TAT"/>
    <property type="match status" value="1"/>
</dbReference>
<dbReference type="SUPFAM" id="SSF53850">
    <property type="entry name" value="Periplasmic binding protein-like II"/>
    <property type="match status" value="1"/>
</dbReference>
<name>A0A7X8TJX1_9MICC</name>
<dbReference type="EMBL" id="JABAHY010000007">
    <property type="protein sequence ID" value="NLS10167.1"/>
    <property type="molecule type" value="Genomic_DNA"/>
</dbReference>
<protein>
    <submittedName>
        <fullName evidence="3">TAXI family TRAP transporter solute-binding subunit</fullName>
    </submittedName>
</protein>
<dbReference type="PANTHER" id="PTHR42941:SF1">
    <property type="entry name" value="SLL1037 PROTEIN"/>
    <property type="match status" value="1"/>
</dbReference>
<dbReference type="RefSeq" id="WP_168887642.1">
    <property type="nucleotide sequence ID" value="NZ_JABAHY010000007.1"/>
</dbReference>
<dbReference type="Proteomes" id="UP000523139">
    <property type="component" value="Unassembled WGS sequence"/>
</dbReference>
<dbReference type="NCBIfam" id="TIGR02122">
    <property type="entry name" value="TRAP_TAXI"/>
    <property type="match status" value="1"/>
</dbReference>
<feature type="chain" id="PRO_5039402249" evidence="2">
    <location>
        <begin position="28"/>
        <end position="417"/>
    </location>
</feature>
<feature type="signal peptide" evidence="2">
    <location>
        <begin position="1"/>
        <end position="27"/>
    </location>
</feature>
<gene>
    <name evidence="3" type="ORF">HGQ17_09175</name>
</gene>
<dbReference type="AlphaFoldDB" id="A0A7X8TJX1"/>
<evidence type="ECO:0000313" key="3">
    <source>
        <dbReference type="EMBL" id="NLS10167.1"/>
    </source>
</evidence>
<organism evidence="3 4">
    <name type="scientific">Nesterenkonia sedimenti</name>
    <dbReference type="NCBI Taxonomy" id="1463632"/>
    <lineage>
        <taxon>Bacteria</taxon>
        <taxon>Bacillati</taxon>
        <taxon>Actinomycetota</taxon>
        <taxon>Actinomycetes</taxon>
        <taxon>Micrococcales</taxon>
        <taxon>Micrococcaceae</taxon>
        <taxon>Nesterenkonia</taxon>
    </lineage>
</organism>
<dbReference type="InterPro" id="IPR011852">
    <property type="entry name" value="TRAP_TAXI"/>
</dbReference>
<keyword evidence="4" id="KW-1185">Reference proteome</keyword>
<feature type="region of interest" description="Disordered" evidence="1">
    <location>
        <begin position="379"/>
        <end position="417"/>
    </location>
</feature>
<dbReference type="Pfam" id="PF16868">
    <property type="entry name" value="NMT1_3"/>
    <property type="match status" value="1"/>
</dbReference>
<accession>A0A7X8TJX1</accession>
<reference evidence="3 4" key="1">
    <citation type="submission" date="2020-04" db="EMBL/GenBank/DDBJ databases">
        <title>Nesterenkonia sp. nov., isolated from marine sediment.</title>
        <authorList>
            <person name="Zhang G."/>
        </authorList>
    </citation>
    <scope>NUCLEOTIDE SEQUENCE [LARGE SCALE GENOMIC DNA]</scope>
    <source>
        <strain evidence="3 4">MY13</strain>
    </source>
</reference>